<evidence type="ECO:0000313" key="1">
    <source>
        <dbReference type="EMBL" id="KAI0068613.1"/>
    </source>
</evidence>
<keyword evidence="2" id="KW-1185">Reference proteome</keyword>
<dbReference type="Proteomes" id="UP000814140">
    <property type="component" value="Unassembled WGS sequence"/>
</dbReference>
<accession>A0ACB8TJI2</accession>
<reference evidence="1" key="2">
    <citation type="journal article" date="2022" name="New Phytol.">
        <title>Evolutionary transition to the ectomycorrhizal habit in the genomes of a hyperdiverse lineage of mushroom-forming fungi.</title>
        <authorList>
            <person name="Looney B."/>
            <person name="Miyauchi S."/>
            <person name="Morin E."/>
            <person name="Drula E."/>
            <person name="Courty P.E."/>
            <person name="Kohler A."/>
            <person name="Kuo A."/>
            <person name="LaButti K."/>
            <person name="Pangilinan J."/>
            <person name="Lipzen A."/>
            <person name="Riley R."/>
            <person name="Andreopoulos W."/>
            <person name="He G."/>
            <person name="Johnson J."/>
            <person name="Nolan M."/>
            <person name="Tritt A."/>
            <person name="Barry K.W."/>
            <person name="Grigoriev I.V."/>
            <person name="Nagy L.G."/>
            <person name="Hibbett D."/>
            <person name="Henrissat B."/>
            <person name="Matheny P.B."/>
            <person name="Labbe J."/>
            <person name="Martin F.M."/>
        </authorList>
    </citation>
    <scope>NUCLEOTIDE SEQUENCE</scope>
    <source>
        <strain evidence="1">HHB10654</strain>
    </source>
</reference>
<reference evidence="1" key="1">
    <citation type="submission" date="2021-03" db="EMBL/GenBank/DDBJ databases">
        <authorList>
            <consortium name="DOE Joint Genome Institute"/>
            <person name="Ahrendt S."/>
            <person name="Looney B.P."/>
            <person name="Miyauchi S."/>
            <person name="Morin E."/>
            <person name="Drula E."/>
            <person name="Courty P.E."/>
            <person name="Chicoki N."/>
            <person name="Fauchery L."/>
            <person name="Kohler A."/>
            <person name="Kuo A."/>
            <person name="Labutti K."/>
            <person name="Pangilinan J."/>
            <person name="Lipzen A."/>
            <person name="Riley R."/>
            <person name="Andreopoulos W."/>
            <person name="He G."/>
            <person name="Johnson J."/>
            <person name="Barry K.W."/>
            <person name="Grigoriev I.V."/>
            <person name="Nagy L."/>
            <person name="Hibbett D."/>
            <person name="Henrissat B."/>
            <person name="Matheny P.B."/>
            <person name="Labbe J."/>
            <person name="Martin F."/>
        </authorList>
    </citation>
    <scope>NUCLEOTIDE SEQUENCE</scope>
    <source>
        <strain evidence="1">HHB10654</strain>
    </source>
</reference>
<sequence>MASPRRSHRKRYSALTLSSDTTATLPEYSSWRIDDVPPPDYPQSADEADADTDESASDILPPLASPRTRRFLTPAHRRRHSTSPTASTSSTDPYLDSLLARSVHALEMSNALLQSSMTTHSSLSTLLGPDPTPTDTTTSLEARANDLSARIRTNSGVHAAWLDDLNAIAEHAIADEDTVSRSLPTTASPLQQRLRRTSHARHRSSFDLRTPEIDVEPQQLALAQQWPRARLVSPAPRALTQYVESSSNPDLIQLPSTIGVRSSSSTHFPPEISGSSPSLPTFAPILAEPPTPAYTLLSSFLSRRPSTSTNGSRPPRSRSRPRSQRRASSSTARTDTSSTIVPSRATTPQSQNLSLPRPRRKRPSSSPPAPLTIVPHRPLTPPTENLLLSSSSSESPDTDPHPNPVLSLQALRKILDEQPQHAGRAASEPAPRRAPQFLPRTPRPSPTLGTSTATASISRLFTKSVHMHGTAGHATPRHSALKTPTTPSFGSDGGSRSISGSSTPKRISFAELPESYAGGGSGRGFGKKRKGKGKGKEKDDAEEGKSWWTGWLLGGVKVGGGFDELGRERERDRAGVGAARRQFGGIEEWTV</sequence>
<name>A0ACB8TJI2_9AGAM</name>
<proteinExistence type="predicted"/>
<gene>
    <name evidence="1" type="ORF">BV25DRAFT_1910376</name>
</gene>
<evidence type="ECO:0000313" key="2">
    <source>
        <dbReference type="Proteomes" id="UP000814140"/>
    </source>
</evidence>
<protein>
    <submittedName>
        <fullName evidence="1">Uncharacterized protein</fullName>
    </submittedName>
</protein>
<comment type="caution">
    <text evidence="1">The sequence shown here is derived from an EMBL/GenBank/DDBJ whole genome shotgun (WGS) entry which is preliminary data.</text>
</comment>
<organism evidence="1 2">
    <name type="scientific">Artomyces pyxidatus</name>
    <dbReference type="NCBI Taxonomy" id="48021"/>
    <lineage>
        <taxon>Eukaryota</taxon>
        <taxon>Fungi</taxon>
        <taxon>Dikarya</taxon>
        <taxon>Basidiomycota</taxon>
        <taxon>Agaricomycotina</taxon>
        <taxon>Agaricomycetes</taxon>
        <taxon>Russulales</taxon>
        <taxon>Auriscalpiaceae</taxon>
        <taxon>Artomyces</taxon>
    </lineage>
</organism>
<dbReference type="EMBL" id="MU277187">
    <property type="protein sequence ID" value="KAI0068613.1"/>
    <property type="molecule type" value="Genomic_DNA"/>
</dbReference>